<dbReference type="AlphaFoldDB" id="A0A0F9IZ63"/>
<keyword evidence="1" id="KW-1133">Transmembrane helix</keyword>
<dbReference type="EMBL" id="LAZR01011256">
    <property type="protein sequence ID" value="KKM62628.1"/>
    <property type="molecule type" value="Genomic_DNA"/>
</dbReference>
<evidence type="ECO:0000313" key="2">
    <source>
        <dbReference type="EMBL" id="KKM62628.1"/>
    </source>
</evidence>
<keyword evidence="1" id="KW-0812">Transmembrane</keyword>
<proteinExistence type="predicted"/>
<keyword evidence="1" id="KW-0472">Membrane</keyword>
<sequence length="66" mass="7859">MHIERCFFKYNTRFWFMVVRFLCYIFGLTSLVIGGIPVIFKSFREVFHKNFTADILFSIALIATLE</sequence>
<name>A0A0F9IZ63_9ZZZZ</name>
<accession>A0A0F9IZ63</accession>
<reference evidence="2" key="1">
    <citation type="journal article" date="2015" name="Nature">
        <title>Complex archaea that bridge the gap between prokaryotes and eukaryotes.</title>
        <authorList>
            <person name="Spang A."/>
            <person name="Saw J.H."/>
            <person name="Jorgensen S.L."/>
            <person name="Zaremba-Niedzwiedzka K."/>
            <person name="Martijn J."/>
            <person name="Lind A.E."/>
            <person name="van Eijk R."/>
            <person name="Schleper C."/>
            <person name="Guy L."/>
            <person name="Ettema T.J."/>
        </authorList>
    </citation>
    <scope>NUCLEOTIDE SEQUENCE</scope>
</reference>
<gene>
    <name evidence="2" type="ORF">LCGC14_1519780</name>
</gene>
<evidence type="ECO:0000256" key="1">
    <source>
        <dbReference type="SAM" id="Phobius"/>
    </source>
</evidence>
<protein>
    <submittedName>
        <fullName evidence="2">Uncharacterized protein</fullName>
    </submittedName>
</protein>
<organism evidence="2">
    <name type="scientific">marine sediment metagenome</name>
    <dbReference type="NCBI Taxonomy" id="412755"/>
    <lineage>
        <taxon>unclassified sequences</taxon>
        <taxon>metagenomes</taxon>
        <taxon>ecological metagenomes</taxon>
    </lineage>
</organism>
<comment type="caution">
    <text evidence="2">The sequence shown here is derived from an EMBL/GenBank/DDBJ whole genome shotgun (WGS) entry which is preliminary data.</text>
</comment>
<feature type="transmembrane region" description="Helical" evidence="1">
    <location>
        <begin position="21"/>
        <end position="40"/>
    </location>
</feature>